<evidence type="ECO:0000313" key="1">
    <source>
        <dbReference type="EMBL" id="DBA54677.1"/>
    </source>
</evidence>
<accession>A0AAT9J7T1</accession>
<organism evidence="1">
    <name type="scientific">Pleomorphic virus ThalV2</name>
    <dbReference type="NCBI Taxonomy" id="3115753"/>
    <lineage>
        <taxon>Viruses</taxon>
        <taxon>Monodnaviria</taxon>
        <taxon>Trapavirae</taxon>
        <taxon>Saleviricota</taxon>
        <taxon>Huolimaviricetes</taxon>
        <taxon>Haloruvirales</taxon>
        <taxon>Pleolipoviridae</taxon>
    </lineage>
</organism>
<proteinExistence type="predicted"/>
<reference evidence="1" key="1">
    <citation type="journal article" date="2024" name="ISME J.">
        <title>Pleomorphic viruses establish stable relationship with marine hyperthermophilic archaea.</title>
        <authorList>
            <person name="Baquero D.P."/>
            <person name="Bignon E.A."/>
            <person name="Krupovic M."/>
        </authorList>
    </citation>
    <scope>NUCLEOTIDE SEQUENCE</scope>
</reference>
<sequence length="84" mass="9974">MDYRFRAVLRAGKKGDHSISIDARKIAVRNNVDRKGGLYRLNLEQIMIEFGEDLAMEFWEVLMYLLPEMKVKEAIKEYVERMSF</sequence>
<name>A0AAT9J7T1_9VIRU</name>
<protein>
    <submittedName>
        <fullName evidence="1">Uncharacterized protein</fullName>
    </submittedName>
</protein>
<gene>
    <name evidence="1" type="ORF">ThalV2_gp09</name>
</gene>
<dbReference type="EMBL" id="BK065158">
    <property type="protein sequence ID" value="DBA54677.1"/>
    <property type="molecule type" value="Genomic_DNA"/>
</dbReference>